<feature type="region of interest" description="Disordered" evidence="1">
    <location>
        <begin position="55"/>
        <end position="90"/>
    </location>
</feature>
<feature type="compositionally biased region" description="Basic and acidic residues" evidence="1">
    <location>
        <begin position="64"/>
        <end position="81"/>
    </location>
</feature>
<keyword evidence="3" id="KW-1185">Reference proteome</keyword>
<gene>
    <name evidence="2" type="ORF">MKZ38_006823</name>
</gene>
<protein>
    <submittedName>
        <fullName evidence="2">Uncharacterized protein</fullName>
    </submittedName>
</protein>
<accession>A0AAD5WTW3</accession>
<feature type="compositionally biased region" description="Polar residues" evidence="1">
    <location>
        <begin position="176"/>
        <end position="190"/>
    </location>
</feature>
<feature type="compositionally biased region" description="Gly residues" evidence="1">
    <location>
        <begin position="120"/>
        <end position="142"/>
    </location>
</feature>
<reference evidence="2" key="1">
    <citation type="submission" date="2022-07" db="EMBL/GenBank/DDBJ databases">
        <title>Draft genome sequence of Zalerion maritima ATCC 34329, a (micro)plastics degrading marine fungus.</title>
        <authorList>
            <person name="Paco A."/>
            <person name="Goncalves M.F.M."/>
            <person name="Rocha-Santos T.A.P."/>
            <person name="Alves A."/>
        </authorList>
    </citation>
    <scope>NUCLEOTIDE SEQUENCE</scope>
    <source>
        <strain evidence="2">ATCC 34329</strain>
    </source>
</reference>
<dbReference type="EMBL" id="JAKWBI020000041">
    <property type="protein sequence ID" value="KAJ2904958.1"/>
    <property type="molecule type" value="Genomic_DNA"/>
</dbReference>
<sequence length="190" mass="18962">MPPPQSRPARPVGAMIPTGAPAPAAALDEIPLTPEGLSDPGGKCYSRCLSRCSADCDSGGDGDIGDRRRDTTTMPHPEHDIPQQADAGLEGLSDPGGKCYCRWLTRRGGHDCHSHCGSGGGTGGAGGRGGGSGSGGGGGSGSGKKTLDFPGLDEIEIQARGGGPKGREQNCVLSCPSYSEEGTGSLSAEA</sequence>
<feature type="region of interest" description="Disordered" evidence="1">
    <location>
        <begin position="120"/>
        <end position="190"/>
    </location>
</feature>
<organism evidence="2 3">
    <name type="scientific">Zalerion maritima</name>
    <dbReference type="NCBI Taxonomy" id="339359"/>
    <lineage>
        <taxon>Eukaryota</taxon>
        <taxon>Fungi</taxon>
        <taxon>Dikarya</taxon>
        <taxon>Ascomycota</taxon>
        <taxon>Pezizomycotina</taxon>
        <taxon>Sordariomycetes</taxon>
        <taxon>Lulworthiomycetidae</taxon>
        <taxon>Lulworthiales</taxon>
        <taxon>Lulworthiaceae</taxon>
        <taxon>Zalerion</taxon>
    </lineage>
</organism>
<proteinExistence type="predicted"/>
<evidence type="ECO:0000313" key="3">
    <source>
        <dbReference type="Proteomes" id="UP001201980"/>
    </source>
</evidence>
<dbReference type="AlphaFoldDB" id="A0AAD5WTW3"/>
<comment type="caution">
    <text evidence="2">The sequence shown here is derived from an EMBL/GenBank/DDBJ whole genome shotgun (WGS) entry which is preliminary data.</text>
</comment>
<evidence type="ECO:0000256" key="1">
    <source>
        <dbReference type="SAM" id="MobiDB-lite"/>
    </source>
</evidence>
<dbReference type="Proteomes" id="UP001201980">
    <property type="component" value="Unassembled WGS sequence"/>
</dbReference>
<name>A0AAD5WTW3_9PEZI</name>
<feature type="region of interest" description="Disordered" evidence="1">
    <location>
        <begin position="1"/>
        <end position="20"/>
    </location>
</feature>
<evidence type="ECO:0000313" key="2">
    <source>
        <dbReference type="EMBL" id="KAJ2904958.1"/>
    </source>
</evidence>